<dbReference type="InterPro" id="IPR009057">
    <property type="entry name" value="Homeodomain-like_sf"/>
</dbReference>
<keyword evidence="7" id="KW-0539">Nucleus</keyword>
<evidence type="ECO:0000256" key="6">
    <source>
        <dbReference type="ARBA" id="ARBA00023163"/>
    </source>
</evidence>
<keyword evidence="3" id="KW-0563">Paired box</keyword>
<keyword evidence="4" id="KW-0805">Transcription regulation</keyword>
<reference evidence="9" key="1">
    <citation type="submission" date="2020-09" db="EMBL/GenBank/DDBJ databases">
        <authorList>
            <person name="Kikuchi T."/>
        </authorList>
    </citation>
    <scope>NUCLEOTIDE SEQUENCE</scope>
    <source>
        <strain evidence="9">SH1</strain>
    </source>
</reference>
<dbReference type="Pfam" id="PF00292">
    <property type="entry name" value="PAX"/>
    <property type="match status" value="1"/>
</dbReference>
<keyword evidence="6" id="KW-0804">Transcription</keyword>
<dbReference type="PRINTS" id="PR00027">
    <property type="entry name" value="PAIREDBOX"/>
</dbReference>
<dbReference type="InterPro" id="IPR043565">
    <property type="entry name" value="PAX_fam"/>
</dbReference>
<keyword evidence="5" id="KW-0238">DNA-binding</keyword>
<dbReference type="PANTHER" id="PTHR45636">
    <property type="entry name" value="PAIRED BOX PROTEIN PAX-6-RELATED-RELATED"/>
    <property type="match status" value="1"/>
</dbReference>
<dbReference type="PROSITE" id="PS51057">
    <property type="entry name" value="PAIRED_2"/>
    <property type="match status" value="1"/>
</dbReference>
<dbReference type="InterPro" id="IPR043182">
    <property type="entry name" value="PAIRED_DNA-bd_dom"/>
</dbReference>
<dbReference type="SUPFAM" id="SSF46689">
    <property type="entry name" value="Homeodomain-like"/>
    <property type="match status" value="1"/>
</dbReference>
<evidence type="ECO:0000256" key="1">
    <source>
        <dbReference type="ARBA" id="ARBA00004123"/>
    </source>
</evidence>
<proteinExistence type="predicted"/>
<evidence type="ECO:0000256" key="2">
    <source>
        <dbReference type="ARBA" id="ARBA00022473"/>
    </source>
</evidence>
<dbReference type="GO" id="GO:0000978">
    <property type="term" value="F:RNA polymerase II cis-regulatory region sequence-specific DNA binding"/>
    <property type="evidence" value="ECO:0007669"/>
    <property type="project" value="TreeGrafter"/>
</dbReference>
<dbReference type="InterPro" id="IPR036388">
    <property type="entry name" value="WH-like_DNA-bd_sf"/>
</dbReference>
<organism evidence="9 10">
    <name type="scientific">Bursaphelenchus okinawaensis</name>
    <dbReference type="NCBI Taxonomy" id="465554"/>
    <lineage>
        <taxon>Eukaryota</taxon>
        <taxon>Metazoa</taxon>
        <taxon>Ecdysozoa</taxon>
        <taxon>Nematoda</taxon>
        <taxon>Chromadorea</taxon>
        <taxon>Rhabditida</taxon>
        <taxon>Tylenchina</taxon>
        <taxon>Tylenchomorpha</taxon>
        <taxon>Aphelenchoidea</taxon>
        <taxon>Aphelenchoididae</taxon>
        <taxon>Bursaphelenchus</taxon>
    </lineage>
</organism>
<dbReference type="AlphaFoldDB" id="A0A811KU98"/>
<dbReference type="GO" id="GO:0000981">
    <property type="term" value="F:DNA-binding transcription factor activity, RNA polymerase II-specific"/>
    <property type="evidence" value="ECO:0007669"/>
    <property type="project" value="TreeGrafter"/>
</dbReference>
<dbReference type="Gene3D" id="1.10.10.10">
    <property type="entry name" value="Winged helix-like DNA-binding domain superfamily/Winged helix DNA-binding domain"/>
    <property type="match status" value="2"/>
</dbReference>
<gene>
    <name evidence="9" type="ORF">BOKJ2_LOCUS8037</name>
</gene>
<comment type="subcellular location">
    <subcellularLocation>
        <location evidence="1">Nucleus</location>
    </subcellularLocation>
</comment>
<dbReference type="GO" id="GO:0005634">
    <property type="term" value="C:nucleus"/>
    <property type="evidence" value="ECO:0007669"/>
    <property type="project" value="UniProtKB-SubCell"/>
</dbReference>
<dbReference type="SMART" id="SM00351">
    <property type="entry name" value="PAX"/>
    <property type="match status" value="1"/>
</dbReference>
<keyword evidence="2" id="KW-0217">Developmental protein</keyword>
<evidence type="ECO:0000313" key="10">
    <source>
        <dbReference type="Proteomes" id="UP000614601"/>
    </source>
</evidence>
<keyword evidence="10" id="KW-1185">Reference proteome</keyword>
<dbReference type="EMBL" id="CAJFDH010000004">
    <property type="protein sequence ID" value="CAD5218827.1"/>
    <property type="molecule type" value="Genomic_DNA"/>
</dbReference>
<evidence type="ECO:0000256" key="4">
    <source>
        <dbReference type="ARBA" id="ARBA00023015"/>
    </source>
</evidence>
<dbReference type="FunFam" id="1.10.10.10:FF:000013">
    <property type="entry name" value="Paired box 8 isoform 1"/>
    <property type="match status" value="1"/>
</dbReference>
<protein>
    <recommendedName>
        <fullName evidence="8">Paired domain-containing protein</fullName>
    </recommendedName>
</protein>
<dbReference type="FunFam" id="1.10.10.10:FF:000003">
    <property type="entry name" value="Paired box protein Pax-6"/>
    <property type="match status" value="1"/>
</dbReference>
<dbReference type="PROSITE" id="PS00034">
    <property type="entry name" value="PAIRED_1"/>
    <property type="match status" value="1"/>
</dbReference>
<accession>A0A811KU98</accession>
<evidence type="ECO:0000259" key="8">
    <source>
        <dbReference type="PROSITE" id="PS51057"/>
    </source>
</evidence>
<sequence length="310" mass="34655">MHQPHQIPHHPGLDPHCLQDSQMSNGVMFWPGPYSTCSQTPPHIDPSISQNQNNFIVNASTQNNVNYQQLMAAAAAAAVTVSASGAMSSQSSDCNVYSTHTGVNQLGGVFVNGRPLPDHIRNKIVDLWRRGVRPCEISRQLRVSHGCVSKILGRFHETGSIKPGVIGGSKPKVATPKVVNTIALYKLQNPTMFAWEIREKLIEDGVCDAETAPSVSSINRIVRNRNTTTNQQTSRIEKRCDESEEKMEVKVLHETDNRNNMAMGYPMQYQPQRVQQPNDNFNSHNMESSYWLRTAEMYRQSLIPGLNYQG</sequence>
<feature type="domain" description="Paired" evidence="8">
    <location>
        <begin position="99"/>
        <end position="225"/>
    </location>
</feature>
<dbReference type="EMBL" id="CAJFCW020000004">
    <property type="protein sequence ID" value="CAG9111879.1"/>
    <property type="molecule type" value="Genomic_DNA"/>
</dbReference>
<dbReference type="CDD" id="cd00131">
    <property type="entry name" value="PAX"/>
    <property type="match status" value="1"/>
</dbReference>
<dbReference type="InterPro" id="IPR001523">
    <property type="entry name" value="Paired_dom"/>
</dbReference>
<evidence type="ECO:0000256" key="3">
    <source>
        <dbReference type="ARBA" id="ARBA00022724"/>
    </source>
</evidence>
<evidence type="ECO:0000256" key="7">
    <source>
        <dbReference type="ARBA" id="ARBA00023242"/>
    </source>
</evidence>
<comment type="caution">
    <text evidence="9">The sequence shown here is derived from an EMBL/GenBank/DDBJ whole genome shotgun (WGS) entry which is preliminary data.</text>
</comment>
<evidence type="ECO:0000313" key="9">
    <source>
        <dbReference type="EMBL" id="CAD5218827.1"/>
    </source>
</evidence>
<evidence type="ECO:0000256" key="5">
    <source>
        <dbReference type="ARBA" id="ARBA00023125"/>
    </source>
</evidence>
<dbReference type="Proteomes" id="UP000614601">
    <property type="component" value="Unassembled WGS sequence"/>
</dbReference>
<name>A0A811KU98_9BILA</name>
<dbReference type="OrthoDB" id="3225452at2759"/>
<dbReference type="Proteomes" id="UP000783686">
    <property type="component" value="Unassembled WGS sequence"/>
</dbReference>